<feature type="compositionally biased region" description="Polar residues" evidence="1">
    <location>
        <begin position="1"/>
        <end position="19"/>
    </location>
</feature>
<accession>A0A9N8WUT5</accession>
<feature type="compositionally biased region" description="Polar residues" evidence="1">
    <location>
        <begin position="173"/>
        <end position="187"/>
    </location>
</feature>
<dbReference type="InterPro" id="IPR058345">
    <property type="entry name" value="DUF8032"/>
</dbReference>
<comment type="caution">
    <text evidence="3">The sequence shown here is derived from an EMBL/GenBank/DDBJ whole genome shotgun (WGS) entry which is preliminary data.</text>
</comment>
<organism evidence="3 4">
    <name type="scientific">Ambispora leptoticha</name>
    <dbReference type="NCBI Taxonomy" id="144679"/>
    <lineage>
        <taxon>Eukaryota</taxon>
        <taxon>Fungi</taxon>
        <taxon>Fungi incertae sedis</taxon>
        <taxon>Mucoromycota</taxon>
        <taxon>Glomeromycotina</taxon>
        <taxon>Glomeromycetes</taxon>
        <taxon>Archaeosporales</taxon>
        <taxon>Ambisporaceae</taxon>
        <taxon>Ambispora</taxon>
    </lineage>
</organism>
<evidence type="ECO:0000256" key="1">
    <source>
        <dbReference type="SAM" id="MobiDB-lite"/>
    </source>
</evidence>
<dbReference type="EMBL" id="CAJVPS010000564">
    <property type="protein sequence ID" value="CAG8494987.1"/>
    <property type="molecule type" value="Genomic_DNA"/>
</dbReference>
<dbReference type="AlphaFoldDB" id="A0A9N8WUT5"/>
<feature type="region of interest" description="Disordered" evidence="1">
    <location>
        <begin position="518"/>
        <end position="550"/>
    </location>
</feature>
<feature type="region of interest" description="Disordered" evidence="1">
    <location>
        <begin position="477"/>
        <end position="506"/>
    </location>
</feature>
<protein>
    <submittedName>
        <fullName evidence="3">13519_t:CDS:1</fullName>
    </submittedName>
</protein>
<feature type="compositionally biased region" description="Polar residues" evidence="1">
    <location>
        <begin position="98"/>
        <end position="110"/>
    </location>
</feature>
<feature type="domain" description="DUF8032" evidence="2">
    <location>
        <begin position="206"/>
        <end position="298"/>
    </location>
</feature>
<dbReference type="Proteomes" id="UP000789508">
    <property type="component" value="Unassembled WGS sequence"/>
</dbReference>
<feature type="compositionally biased region" description="Basic and acidic residues" evidence="1">
    <location>
        <begin position="487"/>
        <end position="496"/>
    </location>
</feature>
<dbReference type="PANTHER" id="PTHR22949">
    <property type="entry name" value="WHITE COLLAR 2 PROTEIN WC2"/>
    <property type="match status" value="1"/>
</dbReference>
<name>A0A9N8WUT5_9GLOM</name>
<evidence type="ECO:0000259" key="2">
    <source>
        <dbReference type="Pfam" id="PF26087"/>
    </source>
</evidence>
<evidence type="ECO:0000313" key="3">
    <source>
        <dbReference type="EMBL" id="CAG8494987.1"/>
    </source>
</evidence>
<keyword evidence="4" id="KW-1185">Reference proteome</keyword>
<dbReference type="Pfam" id="PF26087">
    <property type="entry name" value="DUF8032"/>
    <property type="match status" value="2"/>
</dbReference>
<feature type="domain" description="DUF8032" evidence="2">
    <location>
        <begin position="347"/>
        <end position="440"/>
    </location>
</feature>
<dbReference type="OrthoDB" id="5599902at2759"/>
<evidence type="ECO:0000313" key="4">
    <source>
        <dbReference type="Proteomes" id="UP000789508"/>
    </source>
</evidence>
<feature type="region of interest" description="Disordered" evidence="1">
    <location>
        <begin position="322"/>
        <end position="346"/>
    </location>
</feature>
<feature type="compositionally biased region" description="Low complexity" evidence="1">
    <location>
        <begin position="145"/>
        <end position="170"/>
    </location>
</feature>
<feature type="compositionally biased region" description="Polar residues" evidence="1">
    <location>
        <begin position="130"/>
        <end position="144"/>
    </location>
</feature>
<dbReference type="PANTHER" id="PTHR22949:SF0">
    <property type="entry name" value="RE27538P"/>
    <property type="match status" value="1"/>
</dbReference>
<proteinExistence type="predicted"/>
<gene>
    <name evidence="3" type="ORF">ALEPTO_LOCUS3183</name>
</gene>
<sequence length="550" mass="61039">MQRTSKPLQQQSGSTIQTERQQKQPLKTSSPPTPPTALDPDSSFNSPSTLEAPRPSTAATQIGTGWTNNNSSSPRSATMTPSPPSPQNRNILSYPPASANSMEISATLNTSSPFPQPLPLPSSSNHSIPQFNNISSSPQTNSHQLSSLPSTSSTITATPSSSSLATSLPSTHPPNSNIKRSDFTPSPNHALPATDPVIETRDGIPYVVFTYSVKGNNKEYRIRIDLNSVEISDINDQFKRENCLYPRAHCPEEQYQGNRWHYENECNILGWKLAWLNQEDIAGKRGLLQRAVDSYRNRDPNMRSRRVVRNEKIINGTLRKRATRDSDSFDGNPDAKSSKRHRSATKQLSVNTISKGVSTKIRIRADIESVNVADISEDFKRKNSVFPRVLSDRASYKGTNWALENWCNETGWKLAFLNANKLNEKKLLLQKALDLYRAKFTTEYRPRKGKYSRALSAKFFEDHPREVNSPIPMEITTDNHALPESSTHTKLEDPGEKVNPSSSSISNAIITTNTATTSSDNVLLPNPTNKSTGISDDKFEANTETQQTAK</sequence>
<feature type="compositionally biased region" description="Polar residues" evidence="1">
    <location>
        <begin position="57"/>
        <end position="80"/>
    </location>
</feature>
<reference evidence="3" key="1">
    <citation type="submission" date="2021-06" db="EMBL/GenBank/DDBJ databases">
        <authorList>
            <person name="Kallberg Y."/>
            <person name="Tangrot J."/>
            <person name="Rosling A."/>
        </authorList>
    </citation>
    <scope>NUCLEOTIDE SEQUENCE</scope>
    <source>
        <strain evidence="3">FL130A</strain>
    </source>
</reference>
<feature type="region of interest" description="Disordered" evidence="1">
    <location>
        <begin position="1"/>
        <end position="196"/>
    </location>
</feature>
<feature type="compositionally biased region" description="Polar residues" evidence="1">
    <location>
        <begin position="477"/>
        <end position="486"/>
    </location>
</feature>